<dbReference type="RefSeq" id="WP_147664190.1">
    <property type="nucleotide sequence ID" value="NZ_CP042905.2"/>
</dbReference>
<dbReference type="InterPro" id="IPR046357">
    <property type="entry name" value="PPIase_dom_sf"/>
</dbReference>
<evidence type="ECO:0000313" key="4">
    <source>
        <dbReference type="Proteomes" id="UP000321408"/>
    </source>
</evidence>
<dbReference type="KEGG" id="psyt:DSAG12_03126"/>
<keyword evidence="2" id="KW-1133">Transmembrane helix</keyword>
<dbReference type="GO" id="GO:0003755">
    <property type="term" value="F:peptidyl-prolyl cis-trans isomerase activity"/>
    <property type="evidence" value="ECO:0007669"/>
    <property type="project" value="InterPro"/>
</dbReference>
<protein>
    <submittedName>
        <fullName evidence="3">Uncharacterized protein</fullName>
    </submittedName>
</protein>
<reference evidence="3 4" key="2">
    <citation type="journal article" date="2024" name="Int. J. Syst. Evol. Microbiol.">
        <title>Promethearchaeum syntrophicum gen. nov., sp. nov., an anaerobic, obligately syntrophic archaeon, the first isolate of the lineage 'Asgard' archaea, and proposal of the new archaeal phylum Promethearchaeota phyl. nov. and kingdom Promethearchaeati regn. nov.</title>
        <authorList>
            <person name="Imachi H."/>
            <person name="Nobu M.K."/>
            <person name="Kato S."/>
            <person name="Takaki Y."/>
            <person name="Miyazaki M."/>
            <person name="Miyata M."/>
            <person name="Ogawara M."/>
            <person name="Saito Y."/>
            <person name="Sakai S."/>
            <person name="Tahara Y.O."/>
            <person name="Takano Y."/>
            <person name="Tasumi E."/>
            <person name="Uematsu K."/>
            <person name="Yoshimura T."/>
            <person name="Itoh T."/>
            <person name="Ohkuma M."/>
            <person name="Takai K."/>
        </authorList>
    </citation>
    <scope>NUCLEOTIDE SEQUENCE [LARGE SCALE GENOMIC DNA]</scope>
    <source>
        <strain evidence="3 4">MK-D1</strain>
    </source>
</reference>
<proteinExistence type="predicted"/>
<dbReference type="AlphaFoldDB" id="A0A5B9DDV2"/>
<organism evidence="3 4">
    <name type="scientific">Promethearchaeum syntrophicum</name>
    <dbReference type="NCBI Taxonomy" id="2594042"/>
    <lineage>
        <taxon>Archaea</taxon>
        <taxon>Promethearchaeati</taxon>
        <taxon>Promethearchaeota</taxon>
        <taxon>Promethearchaeia</taxon>
        <taxon>Promethearchaeales</taxon>
        <taxon>Promethearchaeaceae</taxon>
        <taxon>Promethearchaeum</taxon>
    </lineage>
</organism>
<keyword evidence="2" id="KW-0472">Membrane</keyword>
<reference evidence="3 4" key="1">
    <citation type="journal article" date="2020" name="Nature">
        <title>Isolation of an archaeon at the prokaryote-eukaryote interface.</title>
        <authorList>
            <person name="Imachi H."/>
            <person name="Nobu M.K."/>
            <person name="Nakahara N."/>
            <person name="Morono Y."/>
            <person name="Ogawara M."/>
            <person name="Takaki Y."/>
            <person name="Takano Y."/>
            <person name="Uematsu K."/>
            <person name="Ikuta T."/>
            <person name="Ito M."/>
            <person name="Matsui Y."/>
            <person name="Miyazaki M."/>
            <person name="Murata K."/>
            <person name="Saito Y."/>
            <person name="Sakai S."/>
            <person name="Song C."/>
            <person name="Tasumi E."/>
            <person name="Yamanaka Y."/>
            <person name="Yamaguchi T."/>
            <person name="Kamagata Y."/>
            <person name="Tamaki H."/>
            <person name="Takai K."/>
        </authorList>
    </citation>
    <scope>NUCLEOTIDE SEQUENCE [LARGE SCALE GENOMIC DNA]</scope>
    <source>
        <strain evidence="3 4">MK-D1</strain>
    </source>
</reference>
<gene>
    <name evidence="3" type="ORF">DSAG12_03126</name>
</gene>
<dbReference type="Proteomes" id="UP000321408">
    <property type="component" value="Chromosome"/>
</dbReference>
<feature type="compositionally biased region" description="Low complexity" evidence="1">
    <location>
        <begin position="75"/>
        <end position="93"/>
    </location>
</feature>
<evidence type="ECO:0000256" key="1">
    <source>
        <dbReference type="SAM" id="MobiDB-lite"/>
    </source>
</evidence>
<name>A0A5B9DDV2_9ARCH</name>
<feature type="region of interest" description="Disordered" evidence="1">
    <location>
        <begin position="72"/>
        <end position="93"/>
    </location>
</feature>
<keyword evidence="4" id="KW-1185">Reference proteome</keyword>
<evidence type="ECO:0000256" key="2">
    <source>
        <dbReference type="SAM" id="Phobius"/>
    </source>
</evidence>
<feature type="region of interest" description="Disordered" evidence="1">
    <location>
        <begin position="1"/>
        <end position="22"/>
    </location>
</feature>
<accession>A0A5B9DDV2</accession>
<dbReference type="EMBL" id="CP042905">
    <property type="protein sequence ID" value="QEE17294.1"/>
    <property type="molecule type" value="Genomic_DNA"/>
</dbReference>
<sequence>MGKSKYSAKVEKKIHSSGPKKKNRHVYYDEKIAQKGPGMSKNVFVFLIGMIIIGSGTGFYFILAGNNIGDVDGDPTSTTTTTTTTTATTSTPTTGNVLEAGDRFVCNYKLWKADVAGPSGYIDTSELPIEDSTNTEPLDTTTDRLIPGFTANILGMEEGEEITFTLESGEGYTSGVNAYYRLTFWVQIIKIY</sequence>
<dbReference type="GeneID" id="41331096"/>
<dbReference type="SUPFAM" id="SSF54534">
    <property type="entry name" value="FKBP-like"/>
    <property type="match status" value="1"/>
</dbReference>
<dbReference type="Gene3D" id="3.10.50.40">
    <property type="match status" value="1"/>
</dbReference>
<keyword evidence="2" id="KW-0812">Transmembrane</keyword>
<evidence type="ECO:0000313" key="3">
    <source>
        <dbReference type="EMBL" id="QEE17294.1"/>
    </source>
</evidence>
<feature type="transmembrane region" description="Helical" evidence="2">
    <location>
        <begin position="43"/>
        <end position="63"/>
    </location>
</feature>